<evidence type="ECO:0008006" key="4">
    <source>
        <dbReference type="Google" id="ProtNLM"/>
    </source>
</evidence>
<dbReference type="Proteomes" id="UP000221165">
    <property type="component" value="Unassembled WGS sequence"/>
</dbReference>
<dbReference type="AlphaFoldDB" id="A0A2C6KIV1"/>
<sequence>MTGNIIFMMRCLSFSEERFLYGVSVSLVQCVLSSFAQIVTLYLTKEDSFLLMAVCHLLDTDICSWCRYSVFSGVHTPPDGCCEIFLGWESEGSEVKENNT</sequence>
<dbReference type="VEuPathDB" id="ToxoDB:CSUI_009770"/>
<name>A0A2C6KIV1_9APIC</name>
<comment type="caution">
    <text evidence="2">The sequence shown here is derived from an EMBL/GenBank/DDBJ whole genome shotgun (WGS) entry which is preliminary data.</text>
</comment>
<organism evidence="2 3">
    <name type="scientific">Cystoisospora suis</name>
    <dbReference type="NCBI Taxonomy" id="483139"/>
    <lineage>
        <taxon>Eukaryota</taxon>
        <taxon>Sar</taxon>
        <taxon>Alveolata</taxon>
        <taxon>Apicomplexa</taxon>
        <taxon>Conoidasida</taxon>
        <taxon>Coccidia</taxon>
        <taxon>Eucoccidiorida</taxon>
        <taxon>Eimeriorina</taxon>
        <taxon>Sarcocystidae</taxon>
        <taxon>Cystoisospora</taxon>
    </lineage>
</organism>
<keyword evidence="3" id="KW-1185">Reference proteome</keyword>
<evidence type="ECO:0000256" key="1">
    <source>
        <dbReference type="SAM" id="Phobius"/>
    </source>
</evidence>
<feature type="transmembrane region" description="Helical" evidence="1">
    <location>
        <begin position="20"/>
        <end position="43"/>
    </location>
</feature>
<gene>
    <name evidence="2" type="ORF">CSUI_009770</name>
</gene>
<dbReference type="EMBL" id="MIGC01006010">
    <property type="protein sequence ID" value="PHJ16415.1"/>
    <property type="molecule type" value="Genomic_DNA"/>
</dbReference>
<keyword evidence="1" id="KW-0812">Transmembrane</keyword>
<reference evidence="2 3" key="1">
    <citation type="journal article" date="2017" name="Int. J. Parasitol.">
        <title>The genome of the protozoan parasite Cystoisospora suis and a reverse vaccinology approach to identify vaccine candidates.</title>
        <authorList>
            <person name="Palmieri N."/>
            <person name="Shrestha A."/>
            <person name="Ruttkowski B."/>
            <person name="Beck T."/>
            <person name="Vogl C."/>
            <person name="Tomley F."/>
            <person name="Blake D.P."/>
            <person name="Joachim A."/>
        </authorList>
    </citation>
    <scope>NUCLEOTIDE SEQUENCE [LARGE SCALE GENOMIC DNA]</scope>
    <source>
        <strain evidence="2 3">Wien I</strain>
    </source>
</reference>
<evidence type="ECO:0000313" key="3">
    <source>
        <dbReference type="Proteomes" id="UP000221165"/>
    </source>
</evidence>
<keyword evidence="1" id="KW-1133">Transmembrane helix</keyword>
<protein>
    <recommendedName>
        <fullName evidence="4">Transmembrane protein</fullName>
    </recommendedName>
</protein>
<accession>A0A2C6KIV1</accession>
<evidence type="ECO:0000313" key="2">
    <source>
        <dbReference type="EMBL" id="PHJ16415.1"/>
    </source>
</evidence>
<dbReference type="GeneID" id="94433090"/>
<keyword evidence="1" id="KW-0472">Membrane</keyword>
<dbReference type="RefSeq" id="XP_067918144.1">
    <property type="nucleotide sequence ID" value="XM_068069879.1"/>
</dbReference>
<proteinExistence type="predicted"/>